<dbReference type="EMBL" id="JBHRXN010000009">
    <property type="protein sequence ID" value="MFC3531252.1"/>
    <property type="molecule type" value="Genomic_DNA"/>
</dbReference>
<feature type="domain" description="Chemoreceptor zinc-binding" evidence="1">
    <location>
        <begin position="52"/>
        <end position="118"/>
    </location>
</feature>
<dbReference type="Proteomes" id="UP001595741">
    <property type="component" value="Unassembled WGS sequence"/>
</dbReference>
<keyword evidence="3" id="KW-1185">Reference proteome</keyword>
<proteinExistence type="predicted"/>
<dbReference type="Pfam" id="PF13682">
    <property type="entry name" value="CZB"/>
    <property type="match status" value="1"/>
</dbReference>
<gene>
    <name evidence="2" type="ORF">ACFOLG_03565</name>
</gene>
<dbReference type="RefSeq" id="WP_386088673.1">
    <property type="nucleotide sequence ID" value="NZ_JBHRXN010000009.1"/>
</dbReference>
<sequence length="157" mass="17094">MEILATQAGEFSRNGKAATATMSHVLKLSRLAEGSTTASSLRGFCEVAKIDHLLFKFRVYRVLFGMSQEGAPDFVDHTQCRLGQWYYTGEGQQHSHLPAYKDMDAPHLSLHKHVQDALTAHRRGDPVATLAAVVAMEAAGSQVLAALERMAQVAESA</sequence>
<evidence type="ECO:0000259" key="1">
    <source>
        <dbReference type="Pfam" id="PF13682"/>
    </source>
</evidence>
<organism evidence="2 3">
    <name type="scientific">Vogesella facilis</name>
    <dbReference type="NCBI Taxonomy" id="1655232"/>
    <lineage>
        <taxon>Bacteria</taxon>
        <taxon>Pseudomonadati</taxon>
        <taxon>Pseudomonadota</taxon>
        <taxon>Betaproteobacteria</taxon>
        <taxon>Neisseriales</taxon>
        <taxon>Chromobacteriaceae</taxon>
        <taxon>Vogesella</taxon>
    </lineage>
</organism>
<protein>
    <submittedName>
        <fullName evidence="2">CZB domain-containing protein</fullName>
    </submittedName>
</protein>
<evidence type="ECO:0000313" key="2">
    <source>
        <dbReference type="EMBL" id="MFC3531252.1"/>
    </source>
</evidence>
<dbReference type="InterPro" id="IPR025991">
    <property type="entry name" value="Chemoreceptor_zinc-bind_dom"/>
</dbReference>
<evidence type="ECO:0000313" key="3">
    <source>
        <dbReference type="Proteomes" id="UP001595741"/>
    </source>
</evidence>
<reference evidence="3" key="1">
    <citation type="journal article" date="2019" name="Int. J. Syst. Evol. Microbiol.">
        <title>The Global Catalogue of Microorganisms (GCM) 10K type strain sequencing project: providing services to taxonomists for standard genome sequencing and annotation.</title>
        <authorList>
            <consortium name="The Broad Institute Genomics Platform"/>
            <consortium name="The Broad Institute Genome Sequencing Center for Infectious Disease"/>
            <person name="Wu L."/>
            <person name="Ma J."/>
        </authorList>
    </citation>
    <scope>NUCLEOTIDE SEQUENCE [LARGE SCALE GENOMIC DNA]</scope>
    <source>
        <strain evidence="3">KCTC 42742</strain>
    </source>
</reference>
<dbReference type="Gene3D" id="1.20.120.30">
    <property type="entry name" value="Aspartate receptor, ligand-binding domain"/>
    <property type="match status" value="1"/>
</dbReference>
<name>A0ABV7RBV5_9NEIS</name>
<comment type="caution">
    <text evidence="2">The sequence shown here is derived from an EMBL/GenBank/DDBJ whole genome shotgun (WGS) entry which is preliminary data.</text>
</comment>
<accession>A0ABV7RBV5</accession>